<comment type="subcellular location">
    <subcellularLocation>
        <location evidence="1">Membrane</location>
        <topology evidence="1">Single-pass type IV membrane protein</topology>
    </subcellularLocation>
</comment>
<reference evidence="7" key="1">
    <citation type="submission" date="2021-02" db="EMBL/GenBank/DDBJ databases">
        <authorList>
            <person name="Nowell W R."/>
        </authorList>
    </citation>
    <scope>NUCLEOTIDE SEQUENCE</scope>
    <source>
        <strain evidence="7">Ploen Becks lab</strain>
    </source>
</reference>
<evidence type="ECO:0000256" key="3">
    <source>
        <dbReference type="ARBA" id="ARBA00022692"/>
    </source>
</evidence>
<keyword evidence="4" id="KW-1133">Transmembrane helix</keyword>
<dbReference type="PANTHER" id="PTHR10809">
    <property type="entry name" value="VESICLE-ASSOCIATED MEMBRANE PROTEIN-ASSOCIATED PROTEIN"/>
    <property type="match status" value="1"/>
</dbReference>
<evidence type="ECO:0000256" key="4">
    <source>
        <dbReference type="ARBA" id="ARBA00022989"/>
    </source>
</evidence>
<dbReference type="InterPro" id="IPR008962">
    <property type="entry name" value="PapD-like_sf"/>
</dbReference>
<accession>A0A813PFN1</accession>
<proteinExistence type="inferred from homology"/>
<dbReference type="InterPro" id="IPR000535">
    <property type="entry name" value="MSP_dom"/>
</dbReference>
<protein>
    <recommendedName>
        <fullName evidence="6">MSP domain-containing protein</fullName>
    </recommendedName>
</protein>
<dbReference type="InterPro" id="IPR016763">
    <property type="entry name" value="VAP"/>
</dbReference>
<dbReference type="AlphaFoldDB" id="A0A813PFN1"/>
<sequence>MNVIESNQKILSDQLIFYPSDELKFYGPYENCVICSLIILNPSEKSVAFKIKTNKQKLYKVKPNNGIIDPKQSILINFNLVVFSKNQVNETDHKFKIQYRYLSESDKTMSLNEIIDKWEIFPQENVYDFRINCKFVMERSNEDENEVFSLIERF</sequence>
<evidence type="ECO:0000259" key="6">
    <source>
        <dbReference type="PROSITE" id="PS50202"/>
    </source>
</evidence>
<dbReference type="SUPFAM" id="SSF49354">
    <property type="entry name" value="PapD-like"/>
    <property type="match status" value="1"/>
</dbReference>
<keyword evidence="3" id="KW-0812">Transmembrane</keyword>
<dbReference type="InterPro" id="IPR013783">
    <property type="entry name" value="Ig-like_fold"/>
</dbReference>
<evidence type="ECO:0000256" key="1">
    <source>
        <dbReference type="ARBA" id="ARBA00004211"/>
    </source>
</evidence>
<dbReference type="GO" id="GO:0005886">
    <property type="term" value="C:plasma membrane"/>
    <property type="evidence" value="ECO:0007669"/>
    <property type="project" value="TreeGrafter"/>
</dbReference>
<feature type="domain" description="MSP" evidence="6">
    <location>
        <begin position="14"/>
        <end position="136"/>
    </location>
</feature>
<gene>
    <name evidence="7" type="ORF">OXX778_LOCUS3885</name>
</gene>
<keyword evidence="8" id="KW-1185">Reference proteome</keyword>
<dbReference type="GO" id="GO:0061817">
    <property type="term" value="P:endoplasmic reticulum-plasma membrane tethering"/>
    <property type="evidence" value="ECO:0007669"/>
    <property type="project" value="TreeGrafter"/>
</dbReference>
<evidence type="ECO:0000256" key="2">
    <source>
        <dbReference type="ARBA" id="ARBA00008932"/>
    </source>
</evidence>
<dbReference type="PANTHER" id="PTHR10809:SF6">
    <property type="entry name" value="AT11025P-RELATED"/>
    <property type="match status" value="1"/>
</dbReference>
<dbReference type="Pfam" id="PF00635">
    <property type="entry name" value="Motile_Sperm"/>
    <property type="match status" value="1"/>
</dbReference>
<dbReference type="OrthoDB" id="264603at2759"/>
<dbReference type="GO" id="GO:0033149">
    <property type="term" value="F:FFAT motif binding"/>
    <property type="evidence" value="ECO:0007669"/>
    <property type="project" value="TreeGrafter"/>
</dbReference>
<dbReference type="GO" id="GO:0090158">
    <property type="term" value="P:endoplasmic reticulum membrane organization"/>
    <property type="evidence" value="ECO:0007669"/>
    <property type="project" value="TreeGrafter"/>
</dbReference>
<organism evidence="7 8">
    <name type="scientific">Brachionus calyciflorus</name>
    <dbReference type="NCBI Taxonomy" id="104777"/>
    <lineage>
        <taxon>Eukaryota</taxon>
        <taxon>Metazoa</taxon>
        <taxon>Spiralia</taxon>
        <taxon>Gnathifera</taxon>
        <taxon>Rotifera</taxon>
        <taxon>Eurotatoria</taxon>
        <taxon>Monogononta</taxon>
        <taxon>Pseudotrocha</taxon>
        <taxon>Ploima</taxon>
        <taxon>Brachionidae</taxon>
        <taxon>Brachionus</taxon>
    </lineage>
</organism>
<evidence type="ECO:0000313" key="7">
    <source>
        <dbReference type="EMBL" id="CAF0750448.1"/>
    </source>
</evidence>
<dbReference type="Proteomes" id="UP000663879">
    <property type="component" value="Unassembled WGS sequence"/>
</dbReference>
<keyword evidence="5" id="KW-0472">Membrane</keyword>
<dbReference type="Gene3D" id="2.60.40.10">
    <property type="entry name" value="Immunoglobulins"/>
    <property type="match status" value="1"/>
</dbReference>
<dbReference type="GO" id="GO:0005789">
    <property type="term" value="C:endoplasmic reticulum membrane"/>
    <property type="evidence" value="ECO:0007669"/>
    <property type="project" value="InterPro"/>
</dbReference>
<comment type="similarity">
    <text evidence="2">Belongs to the VAMP-associated protein (VAP) (TC 9.B.17) family.</text>
</comment>
<evidence type="ECO:0000313" key="8">
    <source>
        <dbReference type="Proteomes" id="UP000663879"/>
    </source>
</evidence>
<comment type="caution">
    <text evidence="7">The sequence shown here is derived from an EMBL/GenBank/DDBJ whole genome shotgun (WGS) entry which is preliminary data.</text>
</comment>
<dbReference type="EMBL" id="CAJNOC010000362">
    <property type="protein sequence ID" value="CAF0750448.1"/>
    <property type="molecule type" value="Genomic_DNA"/>
</dbReference>
<name>A0A813PFN1_9BILA</name>
<evidence type="ECO:0000256" key="5">
    <source>
        <dbReference type="ARBA" id="ARBA00023136"/>
    </source>
</evidence>
<dbReference type="PROSITE" id="PS50202">
    <property type="entry name" value="MSP"/>
    <property type="match status" value="1"/>
</dbReference>